<name>U9UIC1_RHIID</name>
<protein>
    <submittedName>
        <fullName evidence="1">Uncharacterized protein</fullName>
    </submittedName>
</protein>
<evidence type="ECO:0000313" key="1">
    <source>
        <dbReference type="EMBL" id="ESA18328.1"/>
    </source>
</evidence>
<organism evidence="1">
    <name type="scientific">Rhizophagus irregularis (strain DAOM 181602 / DAOM 197198 / MUCL 43194)</name>
    <name type="common">Arbuscular mycorrhizal fungus</name>
    <name type="synonym">Glomus intraradices</name>
    <dbReference type="NCBI Taxonomy" id="747089"/>
    <lineage>
        <taxon>Eukaryota</taxon>
        <taxon>Fungi</taxon>
        <taxon>Fungi incertae sedis</taxon>
        <taxon>Mucoromycota</taxon>
        <taxon>Glomeromycotina</taxon>
        <taxon>Glomeromycetes</taxon>
        <taxon>Glomerales</taxon>
        <taxon>Glomeraceae</taxon>
        <taxon>Rhizophagus</taxon>
    </lineage>
</organism>
<gene>
    <name evidence="1" type="ORF">GLOINDRAFT_2250</name>
</gene>
<dbReference type="HOGENOM" id="CLU_3143727_0_0_1"/>
<dbReference type="AlphaFoldDB" id="U9UIC1"/>
<accession>U9UIC1</accession>
<reference evidence="1" key="1">
    <citation type="submission" date="2013-07" db="EMBL/GenBank/DDBJ databases">
        <title>The genome of an arbuscular mycorrhizal fungus provides insights into the evolution of the oldest plant symbiosis.</title>
        <authorList>
            <consortium name="DOE Joint Genome Institute"/>
            <person name="Tisserant E."/>
            <person name="Malbreil M."/>
            <person name="Kuo A."/>
            <person name="Kohler A."/>
            <person name="Symeonidi A."/>
            <person name="Balestrini R."/>
            <person name="Charron P."/>
            <person name="Duensing N."/>
            <person name="Frei-dit-Frey N."/>
            <person name="Gianinazzi-Pearson V."/>
            <person name="Gilbert B."/>
            <person name="Handa Y."/>
            <person name="Hijri M."/>
            <person name="Kaul R."/>
            <person name="Kawaguchi M."/>
            <person name="Krajinski F."/>
            <person name="Lammers P."/>
            <person name="Lapierre D."/>
            <person name="Masclaux F.G."/>
            <person name="Murat C."/>
            <person name="Morin E."/>
            <person name="Ndikumana S."/>
            <person name="Pagni M."/>
            <person name="Petitpierre D."/>
            <person name="Requena N."/>
            <person name="Rosikiewicz P."/>
            <person name="Riley R."/>
            <person name="Saito K."/>
            <person name="San Clemente H."/>
            <person name="Shapiro H."/>
            <person name="van Tuinen D."/>
            <person name="Becard G."/>
            <person name="Bonfante P."/>
            <person name="Paszkowski U."/>
            <person name="Shachar-Hill Y."/>
            <person name="Young J.P."/>
            <person name="Sanders I.R."/>
            <person name="Henrissat B."/>
            <person name="Rensing S.A."/>
            <person name="Grigoriev I.V."/>
            <person name="Corradi N."/>
            <person name="Roux C."/>
            <person name="Martin F."/>
        </authorList>
    </citation>
    <scope>NUCLEOTIDE SEQUENCE</scope>
    <source>
        <strain evidence="1">DAOM 197198</strain>
    </source>
</reference>
<dbReference type="EMBL" id="KI279317">
    <property type="protein sequence ID" value="ESA18328.1"/>
    <property type="molecule type" value="Genomic_DNA"/>
</dbReference>
<proteinExistence type="predicted"/>
<sequence>MIASEMGVAAQVEGASAIESAIIGISEEEAVSALVAYYIFTGILNAEFS</sequence>